<dbReference type="SUPFAM" id="SSF52058">
    <property type="entry name" value="L domain-like"/>
    <property type="match status" value="1"/>
</dbReference>
<keyword evidence="2" id="KW-1185">Reference proteome</keyword>
<sequence length="98" mass="11570">MPILGKFPNLRHLELSRAYKGKKFTCKGNGFGQLETLRLGNLENLESWHLHTTAMSMLKSWSIFGCPELKKIPERMEHIAVLDCYQSQREYYYRFPMN</sequence>
<proteinExistence type="predicted"/>
<organism evidence="1 2">
    <name type="scientific">Solanum verrucosum</name>
    <dbReference type="NCBI Taxonomy" id="315347"/>
    <lineage>
        <taxon>Eukaryota</taxon>
        <taxon>Viridiplantae</taxon>
        <taxon>Streptophyta</taxon>
        <taxon>Embryophyta</taxon>
        <taxon>Tracheophyta</taxon>
        <taxon>Spermatophyta</taxon>
        <taxon>Magnoliopsida</taxon>
        <taxon>eudicotyledons</taxon>
        <taxon>Gunneridae</taxon>
        <taxon>Pentapetalae</taxon>
        <taxon>asterids</taxon>
        <taxon>lamiids</taxon>
        <taxon>Solanales</taxon>
        <taxon>Solanaceae</taxon>
        <taxon>Solanoideae</taxon>
        <taxon>Solaneae</taxon>
        <taxon>Solanum</taxon>
    </lineage>
</organism>
<dbReference type="Proteomes" id="UP001234989">
    <property type="component" value="Chromosome 4"/>
</dbReference>
<protein>
    <submittedName>
        <fullName evidence="1">Uncharacterized protein</fullName>
    </submittedName>
</protein>
<reference evidence="1" key="1">
    <citation type="submission" date="2023-08" db="EMBL/GenBank/DDBJ databases">
        <title>A de novo genome assembly of Solanum verrucosum Schlechtendal, a Mexican diploid species geographically isolated from the other diploid A-genome species in potato relatives.</title>
        <authorList>
            <person name="Hosaka K."/>
        </authorList>
    </citation>
    <scope>NUCLEOTIDE SEQUENCE</scope>
    <source>
        <tissue evidence="1">Young leaves</tissue>
    </source>
</reference>
<dbReference type="AlphaFoldDB" id="A0AAF0QUE8"/>
<dbReference type="EMBL" id="CP133615">
    <property type="protein sequence ID" value="WMV27300.1"/>
    <property type="molecule type" value="Genomic_DNA"/>
</dbReference>
<dbReference type="Gene3D" id="3.80.10.10">
    <property type="entry name" value="Ribonuclease Inhibitor"/>
    <property type="match status" value="1"/>
</dbReference>
<evidence type="ECO:0000313" key="1">
    <source>
        <dbReference type="EMBL" id="WMV27300.1"/>
    </source>
</evidence>
<gene>
    <name evidence="1" type="ORF">MTR67_020685</name>
</gene>
<name>A0AAF0QUE8_SOLVR</name>
<accession>A0AAF0QUE8</accession>
<dbReference type="InterPro" id="IPR032675">
    <property type="entry name" value="LRR_dom_sf"/>
</dbReference>
<evidence type="ECO:0000313" key="2">
    <source>
        <dbReference type="Proteomes" id="UP001234989"/>
    </source>
</evidence>